<dbReference type="Gene3D" id="2.30.180.10">
    <property type="entry name" value="FAS1 domain"/>
    <property type="match status" value="1"/>
</dbReference>
<comment type="subcellular location">
    <subcellularLocation>
        <location evidence="1">Cell membrane</location>
        <topology evidence="1">Lipid-anchor</topology>
        <topology evidence="1">GPI-anchor</topology>
    </subcellularLocation>
</comment>
<evidence type="ECO:0000256" key="3">
    <source>
        <dbReference type="ARBA" id="ARBA00022475"/>
    </source>
</evidence>
<keyword evidence="3" id="KW-1003">Cell membrane</keyword>
<keyword evidence="7" id="KW-0449">Lipoprotein</keyword>
<dbReference type="InterPro" id="IPR036378">
    <property type="entry name" value="FAS1_dom_sf"/>
</dbReference>
<evidence type="ECO:0000256" key="4">
    <source>
        <dbReference type="ARBA" id="ARBA00022622"/>
    </source>
</evidence>
<reference evidence="10 11" key="1">
    <citation type="submission" date="2019-01" db="EMBL/GenBank/DDBJ databases">
        <title>Sequencing of cultivated peanut Arachis hypogaea provides insights into genome evolution and oil improvement.</title>
        <authorList>
            <person name="Chen X."/>
        </authorList>
    </citation>
    <scope>NUCLEOTIDE SEQUENCE [LARGE SCALE GENOMIC DNA]</scope>
    <source>
        <strain evidence="11">cv. Fuhuasheng</strain>
        <tissue evidence="10">Leaves</tissue>
    </source>
</reference>
<dbReference type="Proteomes" id="UP000289738">
    <property type="component" value="Chromosome A08"/>
</dbReference>
<evidence type="ECO:0000259" key="9">
    <source>
        <dbReference type="PROSITE" id="PS50213"/>
    </source>
</evidence>
<dbReference type="OrthoDB" id="694090at2759"/>
<dbReference type="PANTHER" id="PTHR32382">
    <property type="entry name" value="FASCICLIN-LIKE ARABINOGALACTAN PROTEIN"/>
    <property type="match status" value="1"/>
</dbReference>
<comment type="similarity">
    <text evidence="2">Belongs to the fasciclin-like AGP family.</text>
</comment>
<evidence type="ECO:0000256" key="6">
    <source>
        <dbReference type="ARBA" id="ARBA00023136"/>
    </source>
</evidence>
<keyword evidence="5 8" id="KW-0732">Signal</keyword>
<dbReference type="SUPFAM" id="SSF82153">
    <property type="entry name" value="FAS1 domain"/>
    <property type="match status" value="1"/>
</dbReference>
<dbReference type="PROSITE" id="PS50213">
    <property type="entry name" value="FAS1"/>
    <property type="match status" value="1"/>
</dbReference>
<feature type="signal peptide" evidence="8">
    <location>
        <begin position="1"/>
        <end position="23"/>
    </location>
</feature>
<keyword evidence="4" id="KW-0325">Glycoprotein</keyword>
<dbReference type="GO" id="GO:0005886">
    <property type="term" value="C:plasma membrane"/>
    <property type="evidence" value="ECO:0007669"/>
    <property type="project" value="UniProtKB-SubCell"/>
</dbReference>
<gene>
    <name evidence="10" type="ORF">Ahy_A08g040752</name>
</gene>
<dbReference type="InterPro" id="IPR000782">
    <property type="entry name" value="FAS1_domain"/>
</dbReference>
<evidence type="ECO:0000256" key="1">
    <source>
        <dbReference type="ARBA" id="ARBA00004609"/>
    </source>
</evidence>
<proteinExistence type="inferred from homology"/>
<dbReference type="GO" id="GO:0098552">
    <property type="term" value="C:side of membrane"/>
    <property type="evidence" value="ECO:0007669"/>
    <property type="project" value="UniProtKB-KW"/>
</dbReference>
<dbReference type="STRING" id="3818.A0A445C0H3"/>
<evidence type="ECO:0000313" key="10">
    <source>
        <dbReference type="EMBL" id="RYR44422.1"/>
    </source>
</evidence>
<name>A0A445C0H3_ARAHY</name>
<dbReference type="Gramene" id="arahy.Tifrunner.gnm2.ann2.Ah08g308900.1">
    <property type="protein sequence ID" value="arahy.Tifrunner.gnm2.ann2.Ah08g308900.1-CDS-1"/>
    <property type="gene ID" value="arahy.Tifrunner.gnm2.ann2.Ah08g308900"/>
</dbReference>
<dbReference type="SMR" id="A0A445C0H3"/>
<protein>
    <recommendedName>
        <fullName evidence="9">FAS1 domain-containing protein</fullName>
    </recommendedName>
</protein>
<dbReference type="PANTHER" id="PTHR32382:SF86">
    <property type="entry name" value="FASCICLIN-LIKE ARABINOGALACTAN PROTEIN-RELATED"/>
    <property type="match status" value="1"/>
</dbReference>
<evidence type="ECO:0000256" key="7">
    <source>
        <dbReference type="ARBA" id="ARBA00023288"/>
    </source>
</evidence>
<dbReference type="InterPro" id="IPR033254">
    <property type="entry name" value="Plant_FLA"/>
</dbReference>
<comment type="caution">
    <text evidence="10">The sequence shown here is derived from an EMBL/GenBank/DDBJ whole genome shotgun (WGS) entry which is preliminary data.</text>
</comment>
<organism evidence="10 11">
    <name type="scientific">Arachis hypogaea</name>
    <name type="common">Peanut</name>
    <dbReference type="NCBI Taxonomy" id="3818"/>
    <lineage>
        <taxon>Eukaryota</taxon>
        <taxon>Viridiplantae</taxon>
        <taxon>Streptophyta</taxon>
        <taxon>Embryophyta</taxon>
        <taxon>Tracheophyta</taxon>
        <taxon>Spermatophyta</taxon>
        <taxon>Magnoliopsida</taxon>
        <taxon>eudicotyledons</taxon>
        <taxon>Gunneridae</taxon>
        <taxon>Pentapetalae</taxon>
        <taxon>rosids</taxon>
        <taxon>fabids</taxon>
        <taxon>Fabales</taxon>
        <taxon>Fabaceae</taxon>
        <taxon>Papilionoideae</taxon>
        <taxon>50 kb inversion clade</taxon>
        <taxon>dalbergioids sensu lato</taxon>
        <taxon>Dalbergieae</taxon>
        <taxon>Pterocarpus clade</taxon>
        <taxon>Arachis</taxon>
    </lineage>
</organism>
<sequence>MGSRNTSVLCLALFLAFSSCIHGLDITSALSKYPEFTKFSKYLTETKLVDQINGQKAVTVLALGDDALASLDGKPQDYIKAVLANHVITNYYDEKLLVGAVGSHEKLATLSSSGIFVNLINDGEVAFAPAEKEQYESKLVRTVDTQPESLSILEVHQPIFAPSAVANAVAATVSSEGKKVQEAAAGISGGCRVEMGLFGGVVIALVSLFASL</sequence>
<keyword evidence="4" id="KW-0336">GPI-anchor</keyword>
<evidence type="ECO:0000313" key="11">
    <source>
        <dbReference type="Proteomes" id="UP000289738"/>
    </source>
</evidence>
<dbReference type="PROSITE" id="PS51257">
    <property type="entry name" value="PROKAR_LIPOPROTEIN"/>
    <property type="match status" value="1"/>
</dbReference>
<accession>A0A445C0H3</accession>
<evidence type="ECO:0000256" key="2">
    <source>
        <dbReference type="ARBA" id="ARBA00007843"/>
    </source>
</evidence>
<feature type="domain" description="FAS1" evidence="9">
    <location>
        <begin position="23"/>
        <end position="159"/>
    </location>
</feature>
<keyword evidence="6" id="KW-0472">Membrane</keyword>
<evidence type="ECO:0000256" key="5">
    <source>
        <dbReference type="ARBA" id="ARBA00022729"/>
    </source>
</evidence>
<feature type="chain" id="PRO_5019343649" description="FAS1 domain-containing protein" evidence="8">
    <location>
        <begin position="24"/>
        <end position="212"/>
    </location>
</feature>
<evidence type="ECO:0000256" key="8">
    <source>
        <dbReference type="SAM" id="SignalP"/>
    </source>
</evidence>
<dbReference type="Pfam" id="PF02469">
    <property type="entry name" value="Fasciclin"/>
    <property type="match status" value="1"/>
</dbReference>
<dbReference type="EMBL" id="SDMP01000008">
    <property type="protein sequence ID" value="RYR44422.1"/>
    <property type="molecule type" value="Genomic_DNA"/>
</dbReference>
<dbReference type="AlphaFoldDB" id="A0A445C0H3"/>
<keyword evidence="11" id="KW-1185">Reference proteome</keyword>